<organism evidence="4 5">
    <name type="scientific">Hymenobacter setariae</name>
    <dbReference type="NCBI Taxonomy" id="2594794"/>
    <lineage>
        <taxon>Bacteria</taxon>
        <taxon>Pseudomonadati</taxon>
        <taxon>Bacteroidota</taxon>
        <taxon>Cytophagia</taxon>
        <taxon>Cytophagales</taxon>
        <taxon>Hymenobacteraceae</taxon>
        <taxon>Hymenobacter</taxon>
    </lineage>
</organism>
<dbReference type="AlphaFoldDB" id="A0A558BLB8"/>
<protein>
    <submittedName>
        <fullName evidence="4">LEA type 2 family protein</fullName>
    </submittedName>
</protein>
<keyword evidence="2" id="KW-0812">Transmembrane</keyword>
<keyword evidence="2" id="KW-1133">Transmembrane helix</keyword>
<sequence>MATSSNERHPVRTTLLVLLGLLVVGGGITYFATDHGKALLPTLEQPMLNISQITRERLKGQFMVKLRNHAPIDLKIDSLRYKARMEGKQLAHGHKARPLVVKGNALGSLELPLTLNLPQVAHEAKTAQRDCVTVQLHTVLYADLPGVGPKEIPVDVRKRVYIPKLPKIEVADVDITKLGLNKEEATVNLRVTNYESIPFTVKQVNYRFQVEDDLDVKGQETKDVTFKKKGTELMPIHVKFQPKKMPKVLFKTIFKPKKTDYKLTGTATIAAGPASARDATMHFNSSGTMKELKELAKGDKDE</sequence>
<dbReference type="InterPro" id="IPR004864">
    <property type="entry name" value="LEA_2"/>
</dbReference>
<dbReference type="SMART" id="SM00769">
    <property type="entry name" value="WHy"/>
    <property type="match status" value="2"/>
</dbReference>
<dbReference type="Pfam" id="PF03168">
    <property type="entry name" value="LEA_2"/>
    <property type="match status" value="2"/>
</dbReference>
<feature type="transmembrane region" description="Helical" evidence="2">
    <location>
        <begin position="12"/>
        <end position="32"/>
    </location>
</feature>
<evidence type="ECO:0000256" key="2">
    <source>
        <dbReference type="SAM" id="Phobius"/>
    </source>
</evidence>
<dbReference type="RefSeq" id="WP_144852692.1">
    <property type="nucleotide sequence ID" value="NZ_VMRJ01000007.1"/>
</dbReference>
<dbReference type="InterPro" id="IPR045043">
    <property type="entry name" value="Lea14-like"/>
</dbReference>
<feature type="domain" description="Water stress and hypersensitive response" evidence="3">
    <location>
        <begin position="168"/>
        <end position="288"/>
    </location>
</feature>
<dbReference type="InterPro" id="IPR013990">
    <property type="entry name" value="WHy-dom"/>
</dbReference>
<dbReference type="PANTHER" id="PTHR31459">
    <property type="match status" value="1"/>
</dbReference>
<dbReference type="GO" id="GO:0009269">
    <property type="term" value="P:response to desiccation"/>
    <property type="evidence" value="ECO:0007669"/>
    <property type="project" value="InterPro"/>
</dbReference>
<keyword evidence="5" id="KW-1185">Reference proteome</keyword>
<gene>
    <name evidence="4" type="ORF">FNT36_23025</name>
</gene>
<keyword evidence="2" id="KW-0472">Membrane</keyword>
<evidence type="ECO:0000313" key="5">
    <source>
        <dbReference type="Proteomes" id="UP000317624"/>
    </source>
</evidence>
<reference evidence="4 5" key="1">
    <citation type="submission" date="2019-07" db="EMBL/GenBank/DDBJ databases">
        <title>Hymenobacter sp. straun FUR1 Genome sequencing and assembly.</title>
        <authorList>
            <person name="Chhetri G."/>
        </authorList>
    </citation>
    <scope>NUCLEOTIDE SEQUENCE [LARGE SCALE GENOMIC DNA]</scope>
    <source>
        <strain evidence="4 5">Fur1</strain>
    </source>
</reference>
<dbReference type="EMBL" id="VMRJ01000007">
    <property type="protein sequence ID" value="TVT37283.1"/>
    <property type="molecule type" value="Genomic_DNA"/>
</dbReference>
<dbReference type="Gene3D" id="2.60.40.1820">
    <property type="match status" value="2"/>
</dbReference>
<feature type="domain" description="Water stress and hypersensitive response" evidence="3">
    <location>
        <begin position="48"/>
        <end position="159"/>
    </location>
</feature>
<proteinExistence type="inferred from homology"/>
<comment type="similarity">
    <text evidence="1">Belongs to the LEA type 2 family.</text>
</comment>
<accession>A0A558BLB8</accession>
<dbReference type="SUPFAM" id="SSF117070">
    <property type="entry name" value="LEA14-like"/>
    <property type="match status" value="2"/>
</dbReference>
<dbReference type="PANTHER" id="PTHR31459:SF2">
    <property type="entry name" value="OS03G0843300 PROTEIN"/>
    <property type="match status" value="1"/>
</dbReference>
<comment type="caution">
    <text evidence="4">The sequence shown here is derived from an EMBL/GenBank/DDBJ whole genome shotgun (WGS) entry which is preliminary data.</text>
</comment>
<evidence type="ECO:0000259" key="3">
    <source>
        <dbReference type="SMART" id="SM00769"/>
    </source>
</evidence>
<name>A0A558BLB8_9BACT</name>
<evidence type="ECO:0000256" key="1">
    <source>
        <dbReference type="ARBA" id="ARBA00005960"/>
    </source>
</evidence>
<dbReference type="Proteomes" id="UP000317624">
    <property type="component" value="Unassembled WGS sequence"/>
</dbReference>
<dbReference type="OrthoDB" id="871277at2"/>
<evidence type="ECO:0000313" key="4">
    <source>
        <dbReference type="EMBL" id="TVT37283.1"/>
    </source>
</evidence>